<evidence type="ECO:0000256" key="3">
    <source>
        <dbReference type="ARBA" id="ARBA00019660"/>
    </source>
</evidence>
<keyword evidence="5 8" id="KW-0010">Activator</keyword>
<evidence type="ECO:0000256" key="2">
    <source>
        <dbReference type="ARBA" id="ARBA00006378"/>
    </source>
</evidence>
<dbReference type="EMBL" id="ML119113">
    <property type="protein sequence ID" value="RPB15323.1"/>
    <property type="molecule type" value="Genomic_DNA"/>
</dbReference>
<dbReference type="STRING" id="1392247.A0A3N4KXM6"/>
<evidence type="ECO:0000313" key="9">
    <source>
        <dbReference type="EMBL" id="RPB15323.1"/>
    </source>
</evidence>
<evidence type="ECO:0000256" key="8">
    <source>
        <dbReference type="RuleBase" id="RU364129"/>
    </source>
</evidence>
<evidence type="ECO:0000256" key="4">
    <source>
        <dbReference type="ARBA" id="ARBA00023015"/>
    </source>
</evidence>
<dbReference type="InterPro" id="IPR038089">
    <property type="entry name" value="Med31_sf"/>
</dbReference>
<protein>
    <recommendedName>
        <fullName evidence="3 8">Mediator of RNA polymerase II transcription subunit 31</fullName>
    </recommendedName>
</protein>
<dbReference type="GO" id="GO:0006355">
    <property type="term" value="P:regulation of DNA-templated transcription"/>
    <property type="evidence" value="ECO:0007669"/>
    <property type="project" value="InterPro"/>
</dbReference>
<evidence type="ECO:0000256" key="6">
    <source>
        <dbReference type="ARBA" id="ARBA00023163"/>
    </source>
</evidence>
<evidence type="ECO:0000256" key="7">
    <source>
        <dbReference type="ARBA" id="ARBA00023242"/>
    </source>
</evidence>
<comment type="subunit">
    <text evidence="8">Component of the Mediator complex.</text>
</comment>
<dbReference type="Proteomes" id="UP000277580">
    <property type="component" value="Unassembled WGS sequence"/>
</dbReference>
<dbReference type="Gene3D" id="1.10.10.1340">
    <property type="entry name" value="Mediator of RNA polymerase II, submodule Med31 (Soh1)"/>
    <property type="match status" value="1"/>
</dbReference>
<proteinExistence type="inferred from homology"/>
<dbReference type="GO" id="GO:0016592">
    <property type="term" value="C:mediator complex"/>
    <property type="evidence" value="ECO:0007669"/>
    <property type="project" value="InterPro"/>
</dbReference>
<comment type="similarity">
    <text evidence="2 8">Belongs to the Mediator complex subunit 31 family.</text>
</comment>
<sequence length="122" mass="14019">WLVNIPARKSTNIILQFVQCLANPFYLNFLAHSKVLDDERFVNYVVYLEYWRKPEYAKLLTYPVHSLAALTLLQQPQFRADIMNPGVAQEMLNDVVTSMNPETDPGPLPTNEIVVQQQQNGN</sequence>
<name>A0A3N4KXM6_9PEZI</name>
<gene>
    <name evidence="9" type="ORF">P167DRAFT_482976</name>
</gene>
<keyword evidence="10" id="KW-1185">Reference proteome</keyword>
<comment type="subcellular location">
    <subcellularLocation>
        <location evidence="1 8">Nucleus</location>
    </subcellularLocation>
</comment>
<keyword evidence="4 8" id="KW-0805">Transcription regulation</keyword>
<organism evidence="9 10">
    <name type="scientific">Morchella conica CCBAS932</name>
    <dbReference type="NCBI Taxonomy" id="1392247"/>
    <lineage>
        <taxon>Eukaryota</taxon>
        <taxon>Fungi</taxon>
        <taxon>Dikarya</taxon>
        <taxon>Ascomycota</taxon>
        <taxon>Pezizomycotina</taxon>
        <taxon>Pezizomycetes</taxon>
        <taxon>Pezizales</taxon>
        <taxon>Morchellaceae</taxon>
        <taxon>Morchella</taxon>
    </lineage>
</organism>
<dbReference type="GO" id="GO:0003712">
    <property type="term" value="F:transcription coregulator activity"/>
    <property type="evidence" value="ECO:0007669"/>
    <property type="project" value="InterPro"/>
</dbReference>
<dbReference type="InterPro" id="IPR008831">
    <property type="entry name" value="Mediator_Med31"/>
</dbReference>
<dbReference type="PANTHER" id="PTHR13186">
    <property type="entry name" value="MEDIATOR OF RNA POLYMERASE II TRANSCRIPTION SUBUNIT 31"/>
    <property type="match status" value="1"/>
</dbReference>
<evidence type="ECO:0000256" key="1">
    <source>
        <dbReference type="ARBA" id="ARBA00004123"/>
    </source>
</evidence>
<dbReference type="OrthoDB" id="10257739at2759"/>
<reference evidence="9 10" key="1">
    <citation type="journal article" date="2018" name="Nat. Ecol. Evol.">
        <title>Pezizomycetes genomes reveal the molecular basis of ectomycorrhizal truffle lifestyle.</title>
        <authorList>
            <person name="Murat C."/>
            <person name="Payen T."/>
            <person name="Noel B."/>
            <person name="Kuo A."/>
            <person name="Morin E."/>
            <person name="Chen J."/>
            <person name="Kohler A."/>
            <person name="Krizsan K."/>
            <person name="Balestrini R."/>
            <person name="Da Silva C."/>
            <person name="Montanini B."/>
            <person name="Hainaut M."/>
            <person name="Levati E."/>
            <person name="Barry K.W."/>
            <person name="Belfiori B."/>
            <person name="Cichocki N."/>
            <person name="Clum A."/>
            <person name="Dockter R.B."/>
            <person name="Fauchery L."/>
            <person name="Guy J."/>
            <person name="Iotti M."/>
            <person name="Le Tacon F."/>
            <person name="Lindquist E.A."/>
            <person name="Lipzen A."/>
            <person name="Malagnac F."/>
            <person name="Mello A."/>
            <person name="Molinier V."/>
            <person name="Miyauchi S."/>
            <person name="Poulain J."/>
            <person name="Riccioni C."/>
            <person name="Rubini A."/>
            <person name="Sitrit Y."/>
            <person name="Splivallo R."/>
            <person name="Traeger S."/>
            <person name="Wang M."/>
            <person name="Zifcakova L."/>
            <person name="Wipf D."/>
            <person name="Zambonelli A."/>
            <person name="Paolocci F."/>
            <person name="Nowrousian M."/>
            <person name="Ottonello S."/>
            <person name="Baldrian P."/>
            <person name="Spatafora J.W."/>
            <person name="Henrissat B."/>
            <person name="Nagy L.G."/>
            <person name="Aury J.M."/>
            <person name="Wincker P."/>
            <person name="Grigoriev I.V."/>
            <person name="Bonfante P."/>
            <person name="Martin F.M."/>
        </authorList>
    </citation>
    <scope>NUCLEOTIDE SEQUENCE [LARGE SCALE GENOMIC DNA]</scope>
    <source>
        <strain evidence="9 10">CCBAS932</strain>
    </source>
</reference>
<keyword evidence="7 8" id="KW-0539">Nucleus</keyword>
<comment type="function">
    <text evidence="8">Component of the Mediator complex, a coactivator involved in the regulated transcription of nearly all RNA polymerase II-dependent genes. Mediator functions as a bridge to convey information from gene-specific regulatory proteins to the basal RNA polymerase II transcription machinery. Mediator is recruited to promoters by direct interactions with regulatory proteins and serves as a scaffold for the assembly of a functional preinitiation complex with RNA polymerase II and the general transcription factors.</text>
</comment>
<evidence type="ECO:0000313" key="10">
    <source>
        <dbReference type="Proteomes" id="UP000277580"/>
    </source>
</evidence>
<accession>A0A3N4KXM6</accession>
<feature type="non-terminal residue" evidence="9">
    <location>
        <position position="1"/>
    </location>
</feature>
<dbReference type="AlphaFoldDB" id="A0A3N4KXM6"/>
<dbReference type="Pfam" id="PF05669">
    <property type="entry name" value="Med31"/>
    <property type="match status" value="1"/>
</dbReference>
<evidence type="ECO:0000256" key="5">
    <source>
        <dbReference type="ARBA" id="ARBA00023159"/>
    </source>
</evidence>
<dbReference type="InParanoid" id="A0A3N4KXM6"/>
<keyword evidence="6 8" id="KW-0804">Transcription</keyword>